<organism evidence="1 2">
    <name type="scientific">Almyronema epifaneia S1</name>
    <dbReference type="NCBI Taxonomy" id="2991925"/>
    <lineage>
        <taxon>Bacteria</taxon>
        <taxon>Bacillati</taxon>
        <taxon>Cyanobacteriota</taxon>
        <taxon>Cyanophyceae</taxon>
        <taxon>Nodosilineales</taxon>
        <taxon>Nodosilineaceae</taxon>
        <taxon>Almyronema</taxon>
        <taxon>Almyronema epifaneia</taxon>
    </lineage>
</organism>
<dbReference type="EMBL" id="JBHZOL010000031">
    <property type="protein sequence ID" value="MFE4105640.1"/>
    <property type="molecule type" value="Genomic_DNA"/>
</dbReference>
<keyword evidence="2" id="KW-1185">Reference proteome</keyword>
<comment type="caution">
    <text evidence="1">The sequence shown here is derived from an EMBL/GenBank/DDBJ whole genome shotgun (WGS) entry which is preliminary data.</text>
</comment>
<dbReference type="Proteomes" id="UP001600165">
    <property type="component" value="Unassembled WGS sequence"/>
</dbReference>
<proteinExistence type="predicted"/>
<name>A0ABW6IDC2_9CYAN</name>
<accession>A0ABW6IDC2</accession>
<reference evidence="1 2" key="1">
    <citation type="submission" date="2024-10" db="EMBL/GenBank/DDBJ databases">
        <authorList>
            <person name="Ratan Roy A."/>
            <person name="Morales Sandoval P.H."/>
            <person name="De Los Santos Villalobos S."/>
            <person name="Chakraborty S."/>
            <person name="Mukherjee J."/>
        </authorList>
    </citation>
    <scope>NUCLEOTIDE SEQUENCE [LARGE SCALE GENOMIC DNA]</scope>
    <source>
        <strain evidence="1 2">S1</strain>
    </source>
</reference>
<evidence type="ECO:0008006" key="3">
    <source>
        <dbReference type="Google" id="ProtNLM"/>
    </source>
</evidence>
<protein>
    <recommendedName>
        <fullName evidence="3">Gas vesicle protein GvpC</fullName>
    </recommendedName>
</protein>
<evidence type="ECO:0000313" key="1">
    <source>
        <dbReference type="EMBL" id="MFE4105640.1"/>
    </source>
</evidence>
<sequence length="259" mass="30016">MTALRDQWLAQREQRQQTVLKRQQQVTEILSAYQQQRQVEAAQRLQQRQQQSLNKQIATQQWLTELQQQRQKNRAAVEQQLTNHQQMRSQQNQIWRLELSALIGDLQVEVGTTLSAIAQQRQNRAIALRQKLKQERQIPLQAVRILFDSLAEFRAELAAYRQSLSQQVWGTATTVRSLPAPAANSQPAVPQVTPAVTPQIIEKKVYQYLKTQHQARLGDIEAALKLNRLQTVDALRSLIQKQLIVQRDRIYQLPEEVVL</sequence>
<gene>
    <name evidence="1" type="ORF">ACFVKH_05080</name>
</gene>
<evidence type="ECO:0000313" key="2">
    <source>
        <dbReference type="Proteomes" id="UP001600165"/>
    </source>
</evidence>
<dbReference type="RefSeq" id="WP_377962565.1">
    <property type="nucleotide sequence ID" value="NZ_JBHZOL010000031.1"/>
</dbReference>